<evidence type="ECO:0000256" key="9">
    <source>
        <dbReference type="ARBA" id="ARBA00023146"/>
    </source>
</evidence>
<dbReference type="Pfam" id="PF09924">
    <property type="entry name" value="LPG_synthase_C"/>
    <property type="match status" value="1"/>
</dbReference>
<evidence type="ECO:0000256" key="7">
    <source>
        <dbReference type="ARBA" id="ARBA00022840"/>
    </source>
</evidence>
<dbReference type="STRING" id="71784.A0A1Y2BBB5"/>
<dbReference type="OrthoDB" id="372395at2759"/>
<evidence type="ECO:0000313" key="15">
    <source>
        <dbReference type="Proteomes" id="UP000193986"/>
    </source>
</evidence>
<evidence type="ECO:0000256" key="1">
    <source>
        <dbReference type="ARBA" id="ARBA00004496"/>
    </source>
</evidence>
<dbReference type="InterPro" id="IPR002312">
    <property type="entry name" value="Asp/Asn-tRNA-synth_IIb"/>
</dbReference>
<feature type="region of interest" description="Disordered" evidence="12">
    <location>
        <begin position="1"/>
        <end position="101"/>
    </location>
</feature>
<keyword evidence="7" id="KW-0067">ATP-binding</keyword>
<dbReference type="PRINTS" id="PR01042">
    <property type="entry name" value="TRNASYNTHASP"/>
</dbReference>
<evidence type="ECO:0000256" key="6">
    <source>
        <dbReference type="ARBA" id="ARBA00022741"/>
    </source>
</evidence>
<dbReference type="InterPro" id="IPR024320">
    <property type="entry name" value="LPG_synthase_C"/>
</dbReference>
<evidence type="ECO:0000313" key="14">
    <source>
        <dbReference type="EMBL" id="ORY32119.1"/>
    </source>
</evidence>
<keyword evidence="9 14" id="KW-0030">Aminoacyl-tRNA synthetase</keyword>
<feature type="domain" description="Aminoacyl-transfer RNA synthetases class-II family profile" evidence="13">
    <location>
        <begin position="243"/>
        <end position="542"/>
    </location>
</feature>
<protein>
    <recommendedName>
        <fullName evidence="11">Probable aspartate--tRNA ligase, cytoplasmic</fullName>
        <ecNumber evidence="3">6.1.1.12</ecNumber>
    </recommendedName>
</protein>
<evidence type="ECO:0000256" key="12">
    <source>
        <dbReference type="SAM" id="MobiDB-lite"/>
    </source>
</evidence>
<keyword evidence="5" id="KW-0436">Ligase</keyword>
<feature type="compositionally biased region" description="Basic and acidic residues" evidence="12">
    <location>
        <begin position="51"/>
        <end position="89"/>
    </location>
</feature>
<dbReference type="EC" id="6.1.1.12" evidence="3"/>
<dbReference type="InterPro" id="IPR006195">
    <property type="entry name" value="aa-tRNA-synth_II"/>
</dbReference>
<comment type="subcellular location">
    <subcellularLocation>
        <location evidence="1">Cytoplasm</location>
    </subcellularLocation>
</comment>
<evidence type="ECO:0000256" key="2">
    <source>
        <dbReference type="ARBA" id="ARBA00005312"/>
    </source>
</evidence>
<feature type="compositionally biased region" description="Low complexity" evidence="12">
    <location>
        <begin position="24"/>
        <end position="33"/>
    </location>
</feature>
<organism evidence="14 15">
    <name type="scientific">Naematelia encephala</name>
    <dbReference type="NCBI Taxonomy" id="71784"/>
    <lineage>
        <taxon>Eukaryota</taxon>
        <taxon>Fungi</taxon>
        <taxon>Dikarya</taxon>
        <taxon>Basidiomycota</taxon>
        <taxon>Agaricomycotina</taxon>
        <taxon>Tremellomycetes</taxon>
        <taxon>Tremellales</taxon>
        <taxon>Naemateliaceae</taxon>
        <taxon>Naematelia</taxon>
    </lineage>
</organism>
<dbReference type="InterPro" id="IPR004523">
    <property type="entry name" value="Asp-tRNA_synthase_2"/>
</dbReference>
<dbReference type="GO" id="GO:0003723">
    <property type="term" value="F:RNA binding"/>
    <property type="evidence" value="ECO:0007669"/>
    <property type="project" value="TreeGrafter"/>
</dbReference>
<keyword evidence="4" id="KW-0963">Cytoplasm</keyword>
<dbReference type="CDD" id="cd00776">
    <property type="entry name" value="AsxRS_core"/>
    <property type="match status" value="1"/>
</dbReference>
<evidence type="ECO:0000256" key="3">
    <source>
        <dbReference type="ARBA" id="ARBA00012841"/>
    </source>
</evidence>
<name>A0A1Y2BBB5_9TREE</name>
<keyword evidence="8" id="KW-0648">Protein biosynthesis</keyword>
<feature type="compositionally biased region" description="Polar residues" evidence="12">
    <location>
        <begin position="34"/>
        <end position="50"/>
    </location>
</feature>
<evidence type="ECO:0000256" key="10">
    <source>
        <dbReference type="ARBA" id="ARBA00047904"/>
    </source>
</evidence>
<keyword evidence="6" id="KW-0547">Nucleotide-binding</keyword>
<dbReference type="Proteomes" id="UP000193986">
    <property type="component" value="Unassembled WGS sequence"/>
</dbReference>
<comment type="catalytic activity">
    <reaction evidence="10">
        <text>tRNA(Asp) + L-aspartate + ATP = L-aspartyl-tRNA(Asp) + AMP + diphosphate</text>
        <dbReference type="Rhea" id="RHEA:19649"/>
        <dbReference type="Rhea" id="RHEA-COMP:9660"/>
        <dbReference type="Rhea" id="RHEA-COMP:9678"/>
        <dbReference type="ChEBI" id="CHEBI:29991"/>
        <dbReference type="ChEBI" id="CHEBI:30616"/>
        <dbReference type="ChEBI" id="CHEBI:33019"/>
        <dbReference type="ChEBI" id="CHEBI:78442"/>
        <dbReference type="ChEBI" id="CHEBI:78516"/>
        <dbReference type="ChEBI" id="CHEBI:456215"/>
        <dbReference type="EC" id="6.1.1.12"/>
    </reaction>
</comment>
<dbReference type="HAMAP" id="MF_02075">
    <property type="entry name" value="Asp_tRNA_synth_type2"/>
    <property type="match status" value="1"/>
</dbReference>
<sequence length="871" mass="99084">MSNHTTDPPEKPQPHGLSKITQALKSKLSKGSSNGTDNPTSDGITTGKAQQRSEQRRHEKEEKAQRLQEGRQSLEEQRELEAQQAKREEDPETQARYGDLRHPSVLVTVEEIEGMREGEEVTFRARIHAQRKVSAALDFLLFRQQEHLIQGVLSRTSPHMVKWTQRLHPESIVQVSGKLQRPKDPVHSATIHELEVAIYSIHLVTSATDIPFDLYHRYDSEPLHKRLQSRIVDLRHPANHAVFRVRSKIMQVFRQTMEDEGFLEISTPKLQPAATESGAEVFKVNYFGRTAFLAQSPQLAKQMAISADMGKVFEIGPVFRAENSNTHRHLTEYTGLDIEMAIEQDYHEVMRVLCKMLKNVFAAVQSMRTELDRVRERWPSDDLVWLDETPVIPFNEGIQMLRDDGREVEYEDLSTRDEIRLGELVKEKYKTDFYVLDKFPISARPFYTMNDGTATNSFDMFIRGQEVCTGGQRINDPKALREAMQKGGIDEGGMEEYLEAFDWGVPPHGGAGLGLERIVFLMLNLGNVRYASLFHRDPKSLPVKPPTIPHPESSTLRHHKEPQPLEELIANYGDATNTSWLDDRFQVWRQPGTGAAIGFVPQKKFAMVAGDPLCEATQYGEVIMAFLEFVRTELKLTPIWMLVSDEVQEILARRLGWRTMTCVEEQRADADGLTGREDGKEARRIDREGVEVSQVQPDEEVRRRVDERIEEWKASRQQKGKQVHLTEIAPWKDSVHRRYFTAEKNGRVEAFVVLAQLSPRHGWQVKWAMDFPNSTSGAIEVTVARALQTLSGAVTFGAGVSDRLVPTAHLNGMRARFLAKSYAAVVSSLNLKSKADFRDKFGTYGESVFICYPKNGLGPQDVNEIVKFFED</sequence>
<dbReference type="AlphaFoldDB" id="A0A1Y2BBB5"/>
<dbReference type="Gene3D" id="3.30.930.10">
    <property type="entry name" value="Bira Bifunctional Protein, Domain 2"/>
    <property type="match status" value="1"/>
</dbReference>
<dbReference type="GO" id="GO:0006422">
    <property type="term" value="P:aspartyl-tRNA aminoacylation"/>
    <property type="evidence" value="ECO:0007669"/>
    <property type="project" value="InterPro"/>
</dbReference>
<evidence type="ECO:0000256" key="5">
    <source>
        <dbReference type="ARBA" id="ARBA00022598"/>
    </source>
</evidence>
<reference evidence="14 15" key="1">
    <citation type="submission" date="2016-07" db="EMBL/GenBank/DDBJ databases">
        <title>Pervasive Adenine N6-methylation of Active Genes in Fungi.</title>
        <authorList>
            <consortium name="DOE Joint Genome Institute"/>
            <person name="Mondo S.J."/>
            <person name="Dannebaum R.O."/>
            <person name="Kuo R.C."/>
            <person name="Labutti K."/>
            <person name="Haridas S."/>
            <person name="Kuo A."/>
            <person name="Salamov A."/>
            <person name="Ahrendt S.R."/>
            <person name="Lipzen A."/>
            <person name="Sullivan W."/>
            <person name="Andreopoulos W.B."/>
            <person name="Clum A."/>
            <person name="Lindquist E."/>
            <person name="Daum C."/>
            <person name="Ramamoorthy G.K."/>
            <person name="Gryganskyi A."/>
            <person name="Culley D."/>
            <person name="Magnuson J.K."/>
            <person name="James T.Y."/>
            <person name="O'Malley M.A."/>
            <person name="Stajich J.E."/>
            <person name="Spatafora J.W."/>
            <person name="Visel A."/>
            <person name="Grigoriev I.V."/>
        </authorList>
    </citation>
    <scope>NUCLEOTIDE SEQUENCE [LARGE SCALE GENOMIC DNA]</scope>
    <source>
        <strain evidence="14 15">68-887.2</strain>
    </source>
</reference>
<dbReference type="InterPro" id="IPR004364">
    <property type="entry name" value="Aa-tRNA-synt_II"/>
</dbReference>
<gene>
    <name evidence="14" type="ORF">BCR39DRAFT_479273</name>
</gene>
<dbReference type="GO" id="GO:0005524">
    <property type="term" value="F:ATP binding"/>
    <property type="evidence" value="ECO:0007669"/>
    <property type="project" value="UniProtKB-KW"/>
</dbReference>
<dbReference type="FunFam" id="3.30.930.10:FF:000038">
    <property type="entry name" value="Aspartate--tRNA ligase"/>
    <property type="match status" value="1"/>
</dbReference>
<accession>A0A1Y2BBB5</accession>
<keyword evidence="15" id="KW-1185">Reference proteome</keyword>
<dbReference type="NCBIfam" id="NF003483">
    <property type="entry name" value="PRK05159.1"/>
    <property type="match status" value="1"/>
</dbReference>
<dbReference type="Gene3D" id="2.40.50.140">
    <property type="entry name" value="Nucleic acid-binding proteins"/>
    <property type="match status" value="1"/>
</dbReference>
<comment type="caution">
    <text evidence="14">The sequence shown here is derived from an EMBL/GenBank/DDBJ whole genome shotgun (WGS) entry which is preliminary data.</text>
</comment>
<dbReference type="InParanoid" id="A0A1Y2BBB5"/>
<dbReference type="CDD" id="cd04320">
    <property type="entry name" value="AspRS_cyto_N"/>
    <property type="match status" value="1"/>
</dbReference>
<dbReference type="GO" id="GO:0017101">
    <property type="term" value="C:aminoacyl-tRNA synthetase multienzyme complex"/>
    <property type="evidence" value="ECO:0007669"/>
    <property type="project" value="TreeGrafter"/>
</dbReference>
<dbReference type="SUPFAM" id="SSF55681">
    <property type="entry name" value="Class II aaRS and biotin synthetases"/>
    <property type="match status" value="1"/>
</dbReference>
<comment type="similarity">
    <text evidence="2">Belongs to the class-II aminoacyl-tRNA synthetase family. Type 2 subfamily.</text>
</comment>
<dbReference type="InterPro" id="IPR012340">
    <property type="entry name" value="NA-bd_OB-fold"/>
</dbReference>
<dbReference type="SUPFAM" id="SSF50249">
    <property type="entry name" value="Nucleic acid-binding proteins"/>
    <property type="match status" value="1"/>
</dbReference>
<dbReference type="GO" id="GO:0004815">
    <property type="term" value="F:aspartate-tRNA ligase activity"/>
    <property type="evidence" value="ECO:0007669"/>
    <property type="project" value="UniProtKB-EC"/>
</dbReference>
<evidence type="ECO:0000259" key="13">
    <source>
        <dbReference type="PROSITE" id="PS50862"/>
    </source>
</evidence>
<dbReference type="Pfam" id="PF00152">
    <property type="entry name" value="tRNA-synt_2"/>
    <property type="match status" value="1"/>
</dbReference>
<dbReference type="GO" id="GO:0005829">
    <property type="term" value="C:cytosol"/>
    <property type="evidence" value="ECO:0007669"/>
    <property type="project" value="TreeGrafter"/>
</dbReference>
<evidence type="ECO:0000256" key="4">
    <source>
        <dbReference type="ARBA" id="ARBA00022490"/>
    </source>
</evidence>
<dbReference type="NCBIfam" id="TIGR00458">
    <property type="entry name" value="aspS_nondisc"/>
    <property type="match status" value="1"/>
</dbReference>
<dbReference type="PANTHER" id="PTHR43450:SF2">
    <property type="entry name" value="ASPARTATE--TRNA LIGASE"/>
    <property type="match status" value="1"/>
</dbReference>
<dbReference type="PROSITE" id="PS50862">
    <property type="entry name" value="AA_TRNA_LIGASE_II"/>
    <property type="match status" value="1"/>
</dbReference>
<evidence type="ECO:0000256" key="8">
    <source>
        <dbReference type="ARBA" id="ARBA00022917"/>
    </source>
</evidence>
<evidence type="ECO:0000256" key="11">
    <source>
        <dbReference type="ARBA" id="ARBA00070516"/>
    </source>
</evidence>
<dbReference type="InterPro" id="IPR045864">
    <property type="entry name" value="aa-tRNA-synth_II/BPL/LPL"/>
</dbReference>
<dbReference type="PANTHER" id="PTHR43450">
    <property type="entry name" value="ASPARTYL-TRNA SYNTHETASE"/>
    <property type="match status" value="1"/>
</dbReference>
<proteinExistence type="inferred from homology"/>
<dbReference type="EMBL" id="MCFC01000011">
    <property type="protein sequence ID" value="ORY32119.1"/>
    <property type="molecule type" value="Genomic_DNA"/>
</dbReference>